<dbReference type="STRING" id="930992.A0A0D0AI50"/>
<name>A0A0D0AI50_9AGAM</name>
<protein>
    <submittedName>
        <fullName evidence="1">Uncharacterized protein</fullName>
    </submittedName>
</protein>
<dbReference type="AlphaFoldDB" id="A0A0D0AI50"/>
<dbReference type="OrthoDB" id="1922221at2759"/>
<reference evidence="1 2" key="1">
    <citation type="submission" date="2014-04" db="EMBL/GenBank/DDBJ databases">
        <authorList>
            <consortium name="DOE Joint Genome Institute"/>
            <person name="Kuo A."/>
            <person name="Ruytinx J."/>
            <person name="Rineau F."/>
            <person name="Colpaert J."/>
            <person name="Kohler A."/>
            <person name="Nagy L.G."/>
            <person name="Floudas D."/>
            <person name="Copeland A."/>
            <person name="Barry K.W."/>
            <person name="Cichocki N."/>
            <person name="Veneault-Fourrey C."/>
            <person name="LaButti K."/>
            <person name="Lindquist E.A."/>
            <person name="Lipzen A."/>
            <person name="Lundell T."/>
            <person name="Morin E."/>
            <person name="Murat C."/>
            <person name="Sun H."/>
            <person name="Tunlid A."/>
            <person name="Henrissat B."/>
            <person name="Grigoriev I.V."/>
            <person name="Hibbett D.S."/>
            <person name="Martin F."/>
            <person name="Nordberg H.P."/>
            <person name="Cantor M.N."/>
            <person name="Hua S.X."/>
        </authorList>
    </citation>
    <scope>NUCLEOTIDE SEQUENCE [LARGE SCALE GENOMIC DNA]</scope>
    <source>
        <strain evidence="1 2">UH-Slu-Lm8-n1</strain>
    </source>
</reference>
<dbReference type="Proteomes" id="UP000054485">
    <property type="component" value="Unassembled WGS sequence"/>
</dbReference>
<evidence type="ECO:0000313" key="1">
    <source>
        <dbReference type="EMBL" id="KIK41491.1"/>
    </source>
</evidence>
<sequence length="102" mass="11452">MKEYHRSTTCVLLNNVSYLASHLVLRSTNPNTPSLLSKLTPDFLTSSYRTAKAGYFDASFSPLMQALADDTRDKTSSSGWKATTKEKFSCFYDLLEEVGRVQ</sequence>
<reference evidence="2" key="2">
    <citation type="submission" date="2015-01" db="EMBL/GenBank/DDBJ databases">
        <title>Evolutionary Origins and Diversification of the Mycorrhizal Mutualists.</title>
        <authorList>
            <consortium name="DOE Joint Genome Institute"/>
            <consortium name="Mycorrhizal Genomics Consortium"/>
            <person name="Kohler A."/>
            <person name="Kuo A."/>
            <person name="Nagy L.G."/>
            <person name="Floudas D."/>
            <person name="Copeland A."/>
            <person name="Barry K.W."/>
            <person name="Cichocki N."/>
            <person name="Veneault-Fourrey C."/>
            <person name="LaButti K."/>
            <person name="Lindquist E.A."/>
            <person name="Lipzen A."/>
            <person name="Lundell T."/>
            <person name="Morin E."/>
            <person name="Murat C."/>
            <person name="Riley R."/>
            <person name="Ohm R."/>
            <person name="Sun H."/>
            <person name="Tunlid A."/>
            <person name="Henrissat B."/>
            <person name="Grigoriev I.V."/>
            <person name="Hibbett D.S."/>
            <person name="Martin F."/>
        </authorList>
    </citation>
    <scope>NUCLEOTIDE SEQUENCE [LARGE SCALE GENOMIC DNA]</scope>
    <source>
        <strain evidence="2">UH-Slu-Lm8-n1</strain>
    </source>
</reference>
<organism evidence="1 2">
    <name type="scientific">Suillus luteus UH-Slu-Lm8-n1</name>
    <dbReference type="NCBI Taxonomy" id="930992"/>
    <lineage>
        <taxon>Eukaryota</taxon>
        <taxon>Fungi</taxon>
        <taxon>Dikarya</taxon>
        <taxon>Basidiomycota</taxon>
        <taxon>Agaricomycotina</taxon>
        <taxon>Agaricomycetes</taxon>
        <taxon>Agaricomycetidae</taxon>
        <taxon>Boletales</taxon>
        <taxon>Suillineae</taxon>
        <taxon>Suillaceae</taxon>
        <taxon>Suillus</taxon>
    </lineage>
</organism>
<dbReference type="HOGENOM" id="CLU_2279327_0_0_1"/>
<dbReference type="InParanoid" id="A0A0D0AI50"/>
<proteinExistence type="predicted"/>
<dbReference type="SUPFAM" id="SSF74788">
    <property type="entry name" value="Cullin repeat-like"/>
    <property type="match status" value="1"/>
</dbReference>
<dbReference type="Gene3D" id="1.20.1280.170">
    <property type="entry name" value="Exocyst complex component Exo70"/>
    <property type="match status" value="1"/>
</dbReference>
<accession>A0A0D0AI50</accession>
<dbReference type="InterPro" id="IPR016159">
    <property type="entry name" value="Cullin_repeat-like_dom_sf"/>
</dbReference>
<keyword evidence="2" id="KW-1185">Reference proteome</keyword>
<evidence type="ECO:0000313" key="2">
    <source>
        <dbReference type="Proteomes" id="UP000054485"/>
    </source>
</evidence>
<gene>
    <name evidence="1" type="ORF">CY34DRAFT_806012</name>
</gene>
<dbReference type="EMBL" id="KN835267">
    <property type="protein sequence ID" value="KIK41491.1"/>
    <property type="molecule type" value="Genomic_DNA"/>
</dbReference>